<evidence type="ECO:0000313" key="1">
    <source>
        <dbReference type="EMBL" id="WGO96393.1"/>
    </source>
</evidence>
<accession>A0ABY8PMB7</accession>
<keyword evidence="2" id="KW-1185">Reference proteome</keyword>
<dbReference type="Proteomes" id="UP001227386">
    <property type="component" value="Chromosome"/>
</dbReference>
<gene>
    <name evidence="1" type="ORF">QCD61_22505</name>
</gene>
<organism evidence="1 2">
    <name type="scientific">Pseudomonas viciae</name>
    <dbReference type="NCBI Taxonomy" id="2505979"/>
    <lineage>
        <taxon>Bacteria</taxon>
        <taxon>Pseudomonadati</taxon>
        <taxon>Pseudomonadota</taxon>
        <taxon>Gammaproteobacteria</taxon>
        <taxon>Pseudomonadales</taxon>
        <taxon>Pseudomonadaceae</taxon>
        <taxon>Pseudomonas</taxon>
    </lineage>
</organism>
<name>A0ABY8PMB7_9PSED</name>
<evidence type="ECO:0000313" key="2">
    <source>
        <dbReference type="Proteomes" id="UP001227386"/>
    </source>
</evidence>
<protein>
    <submittedName>
        <fullName evidence="1">Uncharacterized protein</fullName>
    </submittedName>
</protein>
<dbReference type="EMBL" id="CP123771">
    <property type="protein sequence ID" value="WGO96393.1"/>
    <property type="molecule type" value="Genomic_DNA"/>
</dbReference>
<reference evidence="1 2" key="1">
    <citation type="journal article" date="2012" name="Appl. Soil Ecol.">
        <title>Isolation and characterization of new plant growth-promoting bacterial endophytes.</title>
        <authorList>
            <person name="Rashid S."/>
            <person name="Charles T.C."/>
            <person name="Glick B.R."/>
        </authorList>
    </citation>
    <scope>NUCLEOTIDE SEQUENCE [LARGE SCALE GENOMIC DNA]</scope>
    <source>
        <strain evidence="1 2">YsS1</strain>
    </source>
</reference>
<proteinExistence type="predicted"/>
<sequence length="49" mass="5840">MRAVYDHIRNKDYGLFPDIPADKRTLNQFGNDRRHVELNLRNLKTTLGR</sequence>